<gene>
    <name evidence="2" type="ORF">H4C80_08345</name>
</gene>
<evidence type="ECO:0000259" key="1">
    <source>
        <dbReference type="PROSITE" id="PS50943"/>
    </source>
</evidence>
<dbReference type="CDD" id="cd00093">
    <property type="entry name" value="HTH_XRE"/>
    <property type="match status" value="1"/>
</dbReference>
<dbReference type="Gene3D" id="1.10.260.40">
    <property type="entry name" value="lambda repressor-like DNA-binding domains"/>
    <property type="match status" value="1"/>
</dbReference>
<evidence type="ECO:0000313" key="2">
    <source>
        <dbReference type="EMBL" id="MBA6097126.1"/>
    </source>
</evidence>
<dbReference type="Pfam" id="PF01381">
    <property type="entry name" value="HTH_3"/>
    <property type="match status" value="1"/>
</dbReference>
<dbReference type="SMART" id="SM00530">
    <property type="entry name" value="HTH_XRE"/>
    <property type="match status" value="1"/>
</dbReference>
<dbReference type="InterPro" id="IPR010982">
    <property type="entry name" value="Lambda_DNA-bd_dom_sf"/>
</dbReference>
<dbReference type="SUPFAM" id="SSF47413">
    <property type="entry name" value="lambda repressor-like DNA-binding domains"/>
    <property type="match status" value="1"/>
</dbReference>
<name>A0A7W2KEN5_9PSED</name>
<dbReference type="RefSeq" id="WP_024087599.1">
    <property type="nucleotide sequence ID" value="NZ_JACGCX010000003.1"/>
</dbReference>
<proteinExistence type="predicted"/>
<dbReference type="AlphaFoldDB" id="A0A7W2KEN5"/>
<dbReference type="GO" id="GO:0003677">
    <property type="term" value="F:DNA binding"/>
    <property type="evidence" value="ECO:0007669"/>
    <property type="project" value="InterPro"/>
</dbReference>
<comment type="caution">
    <text evidence="2">The sequence shown here is derived from an EMBL/GenBank/DDBJ whole genome shotgun (WGS) entry which is preliminary data.</text>
</comment>
<evidence type="ECO:0000313" key="3">
    <source>
        <dbReference type="Proteomes" id="UP000545074"/>
    </source>
</evidence>
<organism evidence="2 3">
    <name type="scientific">Pseudomonas juntendi</name>
    <dbReference type="NCBI Taxonomy" id="2666183"/>
    <lineage>
        <taxon>Bacteria</taxon>
        <taxon>Pseudomonadati</taxon>
        <taxon>Pseudomonadota</taxon>
        <taxon>Gammaproteobacteria</taxon>
        <taxon>Pseudomonadales</taxon>
        <taxon>Pseudomonadaceae</taxon>
        <taxon>Pseudomonas</taxon>
    </lineage>
</organism>
<dbReference type="PROSITE" id="PS50943">
    <property type="entry name" value="HTH_CROC1"/>
    <property type="match status" value="1"/>
</dbReference>
<dbReference type="InterPro" id="IPR001387">
    <property type="entry name" value="Cro/C1-type_HTH"/>
</dbReference>
<dbReference type="EMBL" id="JACGCX010000003">
    <property type="protein sequence ID" value="MBA6097126.1"/>
    <property type="molecule type" value="Genomic_DNA"/>
</dbReference>
<sequence>MERKLAFGSALKEVRVQKEIAQEQLGASQSFISTVERGIRSPTIEKMEEFAERLGVNPATLIVLMQVGQEGDVDALLAKIRDEIRALKRVGG</sequence>
<accession>A0A7W2KEN5</accession>
<protein>
    <submittedName>
        <fullName evidence="2">Helix-turn-helix transcriptional regulator</fullName>
    </submittedName>
</protein>
<reference evidence="2 3" key="1">
    <citation type="submission" date="2020-07" db="EMBL/GenBank/DDBJ databases">
        <title>Diversity of carbapenemase encoding genes among Pseudomonas putida group clinical isolates in a tertiary Brazilian hospital.</title>
        <authorList>
            <person name="Alberto-Lei F."/>
            <person name="Nodari C.S."/>
            <person name="Streling A.P."/>
            <person name="Paulino J.T."/>
            <person name="Bessa-Neto F.O."/>
            <person name="Cayo R."/>
            <person name="Gales A.C."/>
        </authorList>
    </citation>
    <scope>NUCLEOTIDE SEQUENCE [LARGE SCALE GENOMIC DNA]</scope>
    <source>
        <strain evidence="2 3">12815</strain>
    </source>
</reference>
<dbReference type="Proteomes" id="UP000545074">
    <property type="component" value="Unassembled WGS sequence"/>
</dbReference>
<feature type="domain" description="HTH cro/C1-type" evidence="1">
    <location>
        <begin position="11"/>
        <end position="61"/>
    </location>
</feature>